<gene>
    <name evidence="2" type="ORF">M231_03431</name>
</gene>
<sequence length="167" mass="18540">MRRSPPSHIHILPSHIPTPPRGAPKYYLPIPPIPALITDTSTKHDRTCSLESISSIRSSRESHAITPTIQSFTSNIQPSLPGNSIKTDERPVRANGGISDGSVYGMNPSMSCSEEKRKIEERERERENKNEKSLPPWITSRSIDTALQKIPKEVLPITPKGAVVMTR</sequence>
<feature type="region of interest" description="Disordered" evidence="1">
    <location>
        <begin position="67"/>
        <end position="137"/>
    </location>
</feature>
<organism evidence="2 3">
    <name type="scientific">Tremella mesenterica</name>
    <name type="common">Jelly fungus</name>
    <dbReference type="NCBI Taxonomy" id="5217"/>
    <lineage>
        <taxon>Eukaryota</taxon>
        <taxon>Fungi</taxon>
        <taxon>Dikarya</taxon>
        <taxon>Basidiomycota</taxon>
        <taxon>Agaricomycotina</taxon>
        <taxon>Tremellomycetes</taxon>
        <taxon>Tremellales</taxon>
        <taxon>Tremellaceae</taxon>
        <taxon>Tremella</taxon>
    </lineage>
</organism>
<dbReference type="AlphaFoldDB" id="A0A4Q1BNP4"/>
<dbReference type="EMBL" id="SDIL01000033">
    <property type="protein sequence ID" value="RXK39352.1"/>
    <property type="molecule type" value="Genomic_DNA"/>
</dbReference>
<feature type="compositionally biased region" description="Polar residues" evidence="1">
    <location>
        <begin position="67"/>
        <end position="85"/>
    </location>
</feature>
<protein>
    <submittedName>
        <fullName evidence="2">Uncharacterized protein</fullName>
    </submittedName>
</protein>
<evidence type="ECO:0000256" key="1">
    <source>
        <dbReference type="SAM" id="MobiDB-lite"/>
    </source>
</evidence>
<comment type="caution">
    <text evidence="2">The sequence shown here is derived from an EMBL/GenBank/DDBJ whole genome shotgun (WGS) entry which is preliminary data.</text>
</comment>
<name>A0A4Q1BNP4_TREME</name>
<dbReference type="VEuPathDB" id="FungiDB:TREMEDRAFT_61018"/>
<evidence type="ECO:0000313" key="3">
    <source>
        <dbReference type="Proteomes" id="UP000289152"/>
    </source>
</evidence>
<reference evidence="2 3" key="1">
    <citation type="submission" date="2016-06" db="EMBL/GenBank/DDBJ databases">
        <title>Evolution of pathogenesis and genome organization in the Tremellales.</title>
        <authorList>
            <person name="Cuomo C."/>
            <person name="Litvintseva A."/>
            <person name="Heitman J."/>
            <person name="Chen Y."/>
            <person name="Sun S."/>
            <person name="Springer D."/>
            <person name="Dromer F."/>
            <person name="Young S."/>
            <person name="Zeng Q."/>
            <person name="Chapman S."/>
            <person name="Gujja S."/>
            <person name="Saif S."/>
            <person name="Birren B."/>
        </authorList>
    </citation>
    <scope>NUCLEOTIDE SEQUENCE [LARGE SCALE GENOMIC DNA]</scope>
    <source>
        <strain evidence="2 3">ATCC 28783</strain>
    </source>
</reference>
<proteinExistence type="predicted"/>
<accession>A0A4Q1BNP4</accession>
<feature type="compositionally biased region" description="Basic and acidic residues" evidence="1">
    <location>
        <begin position="113"/>
        <end position="132"/>
    </location>
</feature>
<dbReference type="OrthoDB" id="2563401at2759"/>
<dbReference type="InParanoid" id="A0A4Q1BNP4"/>
<keyword evidence="3" id="KW-1185">Reference proteome</keyword>
<evidence type="ECO:0000313" key="2">
    <source>
        <dbReference type="EMBL" id="RXK39352.1"/>
    </source>
</evidence>
<dbReference type="Proteomes" id="UP000289152">
    <property type="component" value="Unassembled WGS sequence"/>
</dbReference>